<dbReference type="Gene3D" id="2.160.20.80">
    <property type="entry name" value="E3 ubiquitin-protein ligase SopA"/>
    <property type="match status" value="1"/>
</dbReference>
<dbReference type="InterPro" id="IPR051082">
    <property type="entry name" value="Pentapeptide-BTB/POZ_domain"/>
</dbReference>
<dbReference type="PANTHER" id="PTHR14136:SF25">
    <property type="entry name" value="BTB_POZ DOMAIN-CONTAINING PROTEIN"/>
    <property type="match status" value="1"/>
</dbReference>
<dbReference type="PANTHER" id="PTHR14136">
    <property type="entry name" value="BTB_POZ DOMAIN-CONTAINING PROTEIN KCTD9"/>
    <property type="match status" value="1"/>
</dbReference>
<dbReference type="Pfam" id="PF00805">
    <property type="entry name" value="Pentapeptide"/>
    <property type="match status" value="2"/>
</dbReference>
<reference evidence="1" key="2">
    <citation type="journal article" date="2021" name="PeerJ">
        <title>Extensive microbial diversity within the chicken gut microbiome revealed by metagenomics and culture.</title>
        <authorList>
            <person name="Gilroy R."/>
            <person name="Ravi A."/>
            <person name="Getino M."/>
            <person name="Pursley I."/>
            <person name="Horton D.L."/>
            <person name="Alikhan N.F."/>
            <person name="Baker D."/>
            <person name="Gharbi K."/>
            <person name="Hall N."/>
            <person name="Watson M."/>
            <person name="Adriaenssens E.M."/>
            <person name="Foster-Nyarko E."/>
            <person name="Jarju S."/>
            <person name="Secka A."/>
            <person name="Antonio M."/>
            <person name="Oren A."/>
            <person name="Chaudhuri R.R."/>
            <person name="La Ragione R."/>
            <person name="Hildebrand F."/>
            <person name="Pallen M.J."/>
        </authorList>
    </citation>
    <scope>NUCLEOTIDE SEQUENCE</scope>
    <source>
        <strain evidence="1">14700</strain>
    </source>
</reference>
<organism evidence="1 2">
    <name type="scientific">Candidatus Ornithospirochaeta stercoravium</name>
    <dbReference type="NCBI Taxonomy" id="2840897"/>
    <lineage>
        <taxon>Bacteria</taxon>
        <taxon>Pseudomonadati</taxon>
        <taxon>Spirochaetota</taxon>
        <taxon>Spirochaetia</taxon>
        <taxon>Spirochaetales</taxon>
        <taxon>Spirochaetaceae</taxon>
        <taxon>Spirochaetaceae incertae sedis</taxon>
        <taxon>Candidatus Ornithospirochaeta</taxon>
    </lineage>
</organism>
<proteinExistence type="predicted"/>
<evidence type="ECO:0000313" key="1">
    <source>
        <dbReference type="EMBL" id="MBO8469884.1"/>
    </source>
</evidence>
<dbReference type="SUPFAM" id="SSF141571">
    <property type="entry name" value="Pentapeptide repeat-like"/>
    <property type="match status" value="1"/>
</dbReference>
<accession>A0A9D9IDU0</accession>
<name>A0A9D9IDU0_9SPIO</name>
<dbReference type="EMBL" id="JADIMF010000147">
    <property type="protein sequence ID" value="MBO8469884.1"/>
    <property type="molecule type" value="Genomic_DNA"/>
</dbReference>
<dbReference type="Proteomes" id="UP000810292">
    <property type="component" value="Unassembled WGS sequence"/>
</dbReference>
<sequence length="202" mass="23475">MFSLKKCIEPGCNAFTFDGHDYCFHHSENKEKLYSETVRMLTRSREFRNISIVAAPFRNLKVKKNMKIIGSNFSFGVFENCIFDSVSLYSVFFDYCVFRSCVFRNCDIRYAIFSGSSFTDTVISNSNAIYSNFMGINAEDCDFSSNDFYYTNFSLSKLVDTSLDDCNLKRTSFRSCITKGVTFRYSNPEEAFFRKEEPYTIM</sequence>
<reference evidence="1" key="1">
    <citation type="submission" date="2020-10" db="EMBL/GenBank/DDBJ databases">
        <authorList>
            <person name="Gilroy R."/>
        </authorList>
    </citation>
    <scope>NUCLEOTIDE SEQUENCE</scope>
    <source>
        <strain evidence="1">14700</strain>
    </source>
</reference>
<protein>
    <submittedName>
        <fullName evidence="1">Pentapeptide repeat-containing protein</fullName>
    </submittedName>
</protein>
<dbReference type="InterPro" id="IPR001646">
    <property type="entry name" value="5peptide_repeat"/>
</dbReference>
<evidence type="ECO:0000313" key="2">
    <source>
        <dbReference type="Proteomes" id="UP000810292"/>
    </source>
</evidence>
<comment type="caution">
    <text evidence="1">The sequence shown here is derived from an EMBL/GenBank/DDBJ whole genome shotgun (WGS) entry which is preliminary data.</text>
</comment>
<gene>
    <name evidence="1" type="ORF">IAA72_08890</name>
</gene>
<dbReference type="AlphaFoldDB" id="A0A9D9IDU0"/>